<gene>
    <name evidence="1" type="ORF">RJ640_002263</name>
</gene>
<name>A0AA88QZQ5_9ASTE</name>
<dbReference type="Proteomes" id="UP001187471">
    <property type="component" value="Unassembled WGS sequence"/>
</dbReference>
<proteinExistence type="predicted"/>
<protein>
    <submittedName>
        <fullName evidence="1">Uncharacterized protein</fullName>
    </submittedName>
</protein>
<organism evidence="1 2">
    <name type="scientific">Escallonia rubra</name>
    <dbReference type="NCBI Taxonomy" id="112253"/>
    <lineage>
        <taxon>Eukaryota</taxon>
        <taxon>Viridiplantae</taxon>
        <taxon>Streptophyta</taxon>
        <taxon>Embryophyta</taxon>
        <taxon>Tracheophyta</taxon>
        <taxon>Spermatophyta</taxon>
        <taxon>Magnoliopsida</taxon>
        <taxon>eudicotyledons</taxon>
        <taxon>Gunneridae</taxon>
        <taxon>Pentapetalae</taxon>
        <taxon>asterids</taxon>
        <taxon>campanulids</taxon>
        <taxon>Escalloniales</taxon>
        <taxon>Escalloniaceae</taxon>
        <taxon>Escallonia</taxon>
    </lineage>
</organism>
<accession>A0AA88QZQ5</accession>
<reference evidence="1" key="1">
    <citation type="submission" date="2022-12" db="EMBL/GenBank/DDBJ databases">
        <title>Draft genome assemblies for two species of Escallonia (Escalloniales).</title>
        <authorList>
            <person name="Chanderbali A."/>
            <person name="Dervinis C."/>
            <person name="Anghel I."/>
            <person name="Soltis D."/>
            <person name="Soltis P."/>
            <person name="Zapata F."/>
        </authorList>
    </citation>
    <scope>NUCLEOTIDE SEQUENCE</scope>
    <source>
        <strain evidence="1">UCBG92.1500</strain>
        <tissue evidence="1">Leaf</tissue>
    </source>
</reference>
<comment type="caution">
    <text evidence="1">The sequence shown here is derived from an EMBL/GenBank/DDBJ whole genome shotgun (WGS) entry which is preliminary data.</text>
</comment>
<sequence>MGLLSNRRTKNEVGLNFVDRTEWIETASNQAITYTHGVLLIFMPITVEMRLITKIEDIRDYRKKI</sequence>
<evidence type="ECO:0000313" key="1">
    <source>
        <dbReference type="EMBL" id="KAK2980164.1"/>
    </source>
</evidence>
<dbReference type="AlphaFoldDB" id="A0AA88QZQ5"/>
<evidence type="ECO:0000313" key="2">
    <source>
        <dbReference type="Proteomes" id="UP001187471"/>
    </source>
</evidence>
<keyword evidence="2" id="KW-1185">Reference proteome</keyword>
<dbReference type="EMBL" id="JAVXUO010001666">
    <property type="protein sequence ID" value="KAK2980164.1"/>
    <property type="molecule type" value="Genomic_DNA"/>
</dbReference>